<gene>
    <name evidence="1" type="ORF">SSOG_08419</name>
</gene>
<name>D9WWS9_9ACTN</name>
<reference evidence="1 2" key="1">
    <citation type="submission" date="2009-02" db="EMBL/GenBank/DDBJ databases">
        <title>Annotation of Streptomyces hygroscopicus strain ATCC 53653.</title>
        <authorList>
            <consortium name="The Broad Institute Genome Sequencing Platform"/>
            <consortium name="Broad Institute Microbial Sequencing Center"/>
            <person name="Fischbach M."/>
            <person name="Godfrey P."/>
            <person name="Ward D."/>
            <person name="Young S."/>
            <person name="Zeng Q."/>
            <person name="Koehrsen M."/>
            <person name="Alvarado L."/>
            <person name="Berlin A.M."/>
            <person name="Bochicchio J."/>
            <person name="Borenstein D."/>
            <person name="Chapman S.B."/>
            <person name="Chen Z."/>
            <person name="Engels R."/>
            <person name="Freedman E."/>
            <person name="Gellesch M."/>
            <person name="Goldberg J."/>
            <person name="Griggs A."/>
            <person name="Gujja S."/>
            <person name="Heilman E.R."/>
            <person name="Heiman D.I."/>
            <person name="Hepburn T.A."/>
            <person name="Howarth C."/>
            <person name="Jen D."/>
            <person name="Larson L."/>
            <person name="Lewis B."/>
            <person name="Mehta T."/>
            <person name="Park D."/>
            <person name="Pearson M."/>
            <person name="Richards J."/>
            <person name="Roberts A."/>
            <person name="Saif S."/>
            <person name="Shea T.D."/>
            <person name="Shenoy N."/>
            <person name="Sisk P."/>
            <person name="Stolte C."/>
            <person name="Sykes S.N."/>
            <person name="Thomson T."/>
            <person name="Walk T."/>
            <person name="White J."/>
            <person name="Yandava C."/>
            <person name="Straight P."/>
            <person name="Clardy J."/>
            <person name="Hung D."/>
            <person name="Kolter R."/>
            <person name="Mekalanos J."/>
            <person name="Walker S."/>
            <person name="Walsh C.T."/>
            <person name="Wieland-Brown L.C."/>
            <person name="Haas B."/>
            <person name="Nusbaum C."/>
            <person name="Birren B."/>
        </authorList>
    </citation>
    <scope>NUCLEOTIDE SEQUENCE [LARGE SCALE GENOMIC DNA]</scope>
    <source>
        <strain evidence="1 2">ATCC 53653</strain>
    </source>
</reference>
<organism evidence="1 2">
    <name type="scientific">Streptomyces himastatinicus ATCC 53653</name>
    <dbReference type="NCBI Taxonomy" id="457427"/>
    <lineage>
        <taxon>Bacteria</taxon>
        <taxon>Bacillati</taxon>
        <taxon>Actinomycetota</taxon>
        <taxon>Actinomycetes</taxon>
        <taxon>Kitasatosporales</taxon>
        <taxon>Streptomycetaceae</taxon>
        <taxon>Streptomyces</taxon>
        <taxon>Streptomyces violaceusniger group</taxon>
    </lineage>
</organism>
<accession>D9WWS9</accession>
<evidence type="ECO:0000313" key="2">
    <source>
        <dbReference type="Proteomes" id="UP000003963"/>
    </source>
</evidence>
<sequence>MRADDAPRDLVLRGATAARVKEQVVRSTLRVLRLAARRPDAVGHIPGMG</sequence>
<dbReference type="EMBL" id="GG657754">
    <property type="protein sequence ID" value="EFL28705.1"/>
    <property type="molecule type" value="Genomic_DNA"/>
</dbReference>
<dbReference type="STRING" id="457427.SSOG_08419"/>
<protein>
    <submittedName>
        <fullName evidence="1">Uncharacterized protein</fullName>
    </submittedName>
</protein>
<dbReference type="Proteomes" id="UP000003963">
    <property type="component" value="Unassembled WGS sequence"/>
</dbReference>
<evidence type="ECO:0000313" key="1">
    <source>
        <dbReference type="EMBL" id="EFL28705.1"/>
    </source>
</evidence>
<keyword evidence="2" id="KW-1185">Reference proteome</keyword>
<dbReference type="HOGENOM" id="CLU_3141205_0_0_11"/>
<proteinExistence type="predicted"/>
<dbReference type="AlphaFoldDB" id="D9WWS9"/>